<evidence type="ECO:0000313" key="17">
    <source>
        <dbReference type="Proteomes" id="UP001159405"/>
    </source>
</evidence>
<evidence type="ECO:0000256" key="7">
    <source>
        <dbReference type="ARBA" id="ARBA00022692"/>
    </source>
</evidence>
<protein>
    <recommendedName>
        <fullName evidence="14">Phosphatidylethanolamine N-methyltransferase</fullName>
        <shortName evidence="14">PEAMT</shortName>
        <shortName evidence="14">PEMT</shortName>
        <ecNumber evidence="14">2.1.1.17</ecNumber>
        <ecNumber evidence="14">2.1.1.71</ecNumber>
    </recommendedName>
    <alternativeName>
        <fullName evidence="14">Phospholipid methyltransferase</fullName>
        <shortName evidence="14">PLMT</shortName>
    </alternativeName>
</protein>
<keyword evidence="5 14" id="KW-0808">Transferase</keyword>
<feature type="topological domain" description="Cytoplasmic" evidence="14">
    <location>
        <begin position="220"/>
        <end position="240"/>
    </location>
</feature>
<keyword evidence="4 14" id="KW-0489">Methyltransferase</keyword>
<evidence type="ECO:0000256" key="10">
    <source>
        <dbReference type="ARBA" id="ARBA00023098"/>
    </source>
</evidence>
<dbReference type="Proteomes" id="UP001159405">
    <property type="component" value="Unassembled WGS sequence"/>
</dbReference>
<reference evidence="16 17" key="1">
    <citation type="submission" date="2022-05" db="EMBL/GenBank/DDBJ databases">
        <authorList>
            <consortium name="Genoscope - CEA"/>
            <person name="William W."/>
        </authorList>
    </citation>
    <scope>NUCLEOTIDE SEQUENCE [LARGE SCALE GENOMIC DNA]</scope>
</reference>
<dbReference type="Gene3D" id="1.20.120.1630">
    <property type="match status" value="1"/>
</dbReference>
<feature type="transmembrane region" description="Helical" evidence="15">
    <location>
        <begin position="93"/>
        <end position="111"/>
    </location>
</feature>
<evidence type="ECO:0000256" key="4">
    <source>
        <dbReference type="ARBA" id="ARBA00022603"/>
    </source>
</evidence>
<evidence type="ECO:0000256" key="6">
    <source>
        <dbReference type="ARBA" id="ARBA00022691"/>
    </source>
</evidence>
<keyword evidence="12 14" id="KW-0594">Phospholipid biosynthesis</keyword>
<evidence type="ECO:0000256" key="15">
    <source>
        <dbReference type="SAM" id="Phobius"/>
    </source>
</evidence>
<comment type="function">
    <text evidence="14">Catalyzes the three sequential steps of the methylation pathway for the biosynthesis of phosphatidylcholine, a critical and essential component for membrane structure. Uses S-adenosylmethionine (S-adenosyl-L-methionine, SAM or AdoMet) as the methyl group donor for the methylation of phosphatidylethanolamine (1,2-diacyl-sn-glycero-3-phosphoethanolamine, PE) to phosphatidylmonomethylethanolamine (1,2-diacyl-sn-glycero-3-phospho-N-methylethanolamine, PMME), PMME to phosphatidyldimethylethanolamine (1,2-diacyl-sn-glycero-3-phospho-N,N-dimethylethanolamine, PDME), and PDME to phosphatidylcholine (1,2-diacyl-sn-glycero-3-phosphocholine, PC), producing S-adenosyl-L-homocysteine in each step.</text>
</comment>
<keyword evidence="13 14" id="KW-1208">Phospholipid metabolism</keyword>
<proteinExistence type="inferred from homology"/>
<feature type="topological domain" description="Lumenal" evidence="14">
    <location>
        <begin position="1"/>
        <end position="53"/>
    </location>
</feature>
<feature type="transmembrane region" description="Helical" evidence="15">
    <location>
        <begin position="56"/>
        <end position="73"/>
    </location>
</feature>
<feature type="binding site" evidence="14">
    <location>
        <begin position="139"/>
        <end position="141"/>
    </location>
    <ligand>
        <name>S-adenosyl-L-methionine</name>
        <dbReference type="ChEBI" id="CHEBI:59789"/>
    </ligand>
</feature>
<feature type="topological domain" description="Lumenal" evidence="14">
    <location>
        <begin position="75"/>
        <end position="86"/>
    </location>
</feature>
<evidence type="ECO:0000256" key="2">
    <source>
        <dbReference type="ARBA" id="ARBA00005189"/>
    </source>
</evidence>
<sequence length="240" mass="27260">MAEWLLSCCEVFENLNFTEISFRTNLLTFFLLLVKMDLDIGGIVKDIPITWRNSDLWLAAACIMFNPLFWNAVARWEYRTHSLTHYCGSAKRGCYMLAVVIVLLGLFRDYRFEKAISSQPIADVLCADHVQICGSLLILTGTVLVLSSFLSLGILGTFLGDYFGILLDQKVTGFPFSVMDNPMYWGSTMNFLGYSLRQCSPTGLALTALVAVCYKIALLFEEPFTERIYEEKKMREKKVD</sequence>
<dbReference type="PANTHER" id="PTHR15458:SF5">
    <property type="entry name" value="PHOSPHATIDYLETHANOLAMINE N-METHYLTRANSFERASE"/>
    <property type="match status" value="1"/>
</dbReference>
<dbReference type="InterPro" id="IPR024960">
    <property type="entry name" value="PEMT/MFAP"/>
</dbReference>
<evidence type="ECO:0000256" key="12">
    <source>
        <dbReference type="ARBA" id="ARBA00023209"/>
    </source>
</evidence>
<feature type="binding site" evidence="14">
    <location>
        <begin position="221"/>
        <end position="222"/>
    </location>
    <ligand>
        <name>S-adenosyl-L-methionine</name>
        <dbReference type="ChEBI" id="CHEBI:59789"/>
    </ligand>
</feature>
<evidence type="ECO:0000256" key="11">
    <source>
        <dbReference type="ARBA" id="ARBA00023136"/>
    </source>
</evidence>
<keyword evidence="11 14" id="KW-0472">Membrane</keyword>
<feature type="intramembrane region" description="Helical" evidence="14">
    <location>
        <begin position="54"/>
        <end position="74"/>
    </location>
</feature>
<evidence type="ECO:0000256" key="14">
    <source>
        <dbReference type="HAMAP-Rule" id="MF_03216"/>
    </source>
</evidence>
<comment type="catalytic activity">
    <reaction evidence="14">
        <text>a 1,2-diacyl-sn-glycero-3-phosphoethanolamine + S-adenosyl-L-methionine = a 1,2-diacyl-sn-glycero-3-phospho-N-methylethanolamine + S-adenosyl-L-homocysteine + H(+)</text>
        <dbReference type="Rhea" id="RHEA:11164"/>
        <dbReference type="ChEBI" id="CHEBI:15378"/>
        <dbReference type="ChEBI" id="CHEBI:57856"/>
        <dbReference type="ChEBI" id="CHEBI:59789"/>
        <dbReference type="ChEBI" id="CHEBI:64573"/>
        <dbReference type="ChEBI" id="CHEBI:64612"/>
        <dbReference type="EC" id="2.1.1.17"/>
    </reaction>
</comment>
<dbReference type="EC" id="2.1.1.71" evidence="14"/>
<comment type="catalytic activity">
    <reaction evidence="14">
        <text>a 1,2-diacyl-sn-glycero-3-phospho-N,N-dimethylethanolamine + S-adenosyl-L-methionine = a 1,2-diacyl-sn-glycero-3-phosphocholine + S-adenosyl-L-homocysteine + H(+)</text>
        <dbReference type="Rhea" id="RHEA:32739"/>
        <dbReference type="ChEBI" id="CHEBI:15378"/>
        <dbReference type="ChEBI" id="CHEBI:57643"/>
        <dbReference type="ChEBI" id="CHEBI:57856"/>
        <dbReference type="ChEBI" id="CHEBI:59789"/>
        <dbReference type="ChEBI" id="CHEBI:64572"/>
    </reaction>
</comment>
<comment type="subcellular location">
    <subcellularLocation>
        <location evidence="14">Endoplasmic reticulum membrane</location>
        <topology evidence="14">Multi-pass membrane protein</topology>
    </subcellularLocation>
    <subcellularLocation>
        <location evidence="14">Mitochondrion membrane</location>
        <topology evidence="14">Multi-pass membrane protein</topology>
    </subcellularLocation>
</comment>
<comment type="pathway">
    <text evidence="1 14">Phospholipid metabolism; phosphatidylcholine biosynthesis.</text>
</comment>
<keyword evidence="6 14" id="KW-0949">S-adenosyl-L-methionine</keyword>
<dbReference type="EC" id="2.1.1.17" evidence="14"/>
<evidence type="ECO:0000256" key="1">
    <source>
        <dbReference type="ARBA" id="ARBA00004969"/>
    </source>
</evidence>
<keyword evidence="3 14" id="KW-0444">Lipid biosynthesis</keyword>
<comment type="caution">
    <text evidence="16">The sequence shown here is derived from an EMBL/GenBank/DDBJ whole genome shotgun (WGS) entry which is preliminary data.</text>
</comment>
<feature type="topological domain" description="Lumenal" evidence="14">
    <location>
        <begin position="156"/>
        <end position="198"/>
    </location>
</feature>
<dbReference type="PANTHER" id="PTHR15458">
    <property type="entry name" value="PHOSPHATIDYLETHANOLAMINE N-METHYLTRANSFERASE"/>
    <property type="match status" value="1"/>
</dbReference>
<comment type="catalytic activity">
    <reaction evidence="14">
        <text>a 1,2-diacyl-sn-glycero-3-phospho-N-methylethanolamine + S-adenosyl-L-methionine = a 1,2-diacyl-sn-glycero-3-phospho-N,N-dimethylethanolamine + S-adenosyl-L-homocysteine + H(+)</text>
        <dbReference type="Rhea" id="RHEA:32735"/>
        <dbReference type="ChEBI" id="CHEBI:15378"/>
        <dbReference type="ChEBI" id="CHEBI:57856"/>
        <dbReference type="ChEBI" id="CHEBI:59789"/>
        <dbReference type="ChEBI" id="CHEBI:64572"/>
        <dbReference type="ChEBI" id="CHEBI:64573"/>
        <dbReference type="EC" id="2.1.1.71"/>
    </reaction>
</comment>
<keyword evidence="7 14" id="KW-0812">Transmembrane</keyword>
<keyword evidence="9 14" id="KW-1133">Transmembrane helix</keyword>
<evidence type="ECO:0000256" key="13">
    <source>
        <dbReference type="ARBA" id="ARBA00023264"/>
    </source>
</evidence>
<gene>
    <name evidence="16" type="ORF">PLOB_00025345</name>
</gene>
<evidence type="ECO:0000313" key="16">
    <source>
        <dbReference type="EMBL" id="CAH3034816.1"/>
    </source>
</evidence>
<feature type="transmembrane region" description="Helical" evidence="15">
    <location>
        <begin position="132"/>
        <end position="159"/>
    </location>
</feature>
<evidence type="ECO:0000256" key="8">
    <source>
        <dbReference type="ARBA" id="ARBA00022824"/>
    </source>
</evidence>
<dbReference type="EMBL" id="CALNXK010000003">
    <property type="protein sequence ID" value="CAH3034816.1"/>
    <property type="molecule type" value="Genomic_DNA"/>
</dbReference>
<evidence type="ECO:0000256" key="3">
    <source>
        <dbReference type="ARBA" id="ARBA00022516"/>
    </source>
</evidence>
<dbReference type="InterPro" id="IPR007318">
    <property type="entry name" value="Phopholipid_MeTrfase"/>
</dbReference>
<organism evidence="16 17">
    <name type="scientific">Porites lobata</name>
    <dbReference type="NCBI Taxonomy" id="104759"/>
    <lineage>
        <taxon>Eukaryota</taxon>
        <taxon>Metazoa</taxon>
        <taxon>Cnidaria</taxon>
        <taxon>Anthozoa</taxon>
        <taxon>Hexacorallia</taxon>
        <taxon>Scleractinia</taxon>
        <taxon>Fungiina</taxon>
        <taxon>Poritidae</taxon>
        <taxon>Porites</taxon>
    </lineage>
</organism>
<keyword evidence="14" id="KW-0496">Mitochondrion</keyword>
<feature type="transmembrane region" description="Helical" evidence="15">
    <location>
        <begin position="202"/>
        <end position="220"/>
    </location>
</feature>
<comment type="similarity">
    <text evidence="14">Belongs to the class VI-like SAM-binding methyltransferase superfamily. PEMT/PEM2 methyltransferase family.</text>
</comment>
<name>A0ABN8MV10_9CNID</name>
<evidence type="ECO:0000256" key="9">
    <source>
        <dbReference type="ARBA" id="ARBA00022989"/>
    </source>
</evidence>
<keyword evidence="17" id="KW-1185">Reference proteome</keyword>
<dbReference type="Pfam" id="PF04191">
    <property type="entry name" value="PEMT"/>
    <property type="match status" value="1"/>
</dbReference>
<feature type="topological domain" description="Cytoplasmic" evidence="14">
    <location>
        <begin position="108"/>
        <end position="134"/>
    </location>
</feature>
<accession>A0ABN8MV10</accession>
<dbReference type="PROSITE" id="PS51599">
    <property type="entry name" value="SAM_PEMT_PEM2"/>
    <property type="match status" value="1"/>
</dbReference>
<comment type="pathway">
    <text evidence="2">Lipid metabolism.</text>
</comment>
<evidence type="ECO:0000256" key="5">
    <source>
        <dbReference type="ARBA" id="ARBA00022679"/>
    </source>
</evidence>
<dbReference type="HAMAP" id="MF_03216">
    <property type="entry name" value="PLMT"/>
    <property type="match status" value="1"/>
</dbReference>
<keyword evidence="10 14" id="KW-0443">Lipid metabolism</keyword>
<keyword evidence="8 14" id="KW-0256">Endoplasmic reticulum</keyword>